<dbReference type="RefSeq" id="WP_248947739.1">
    <property type="nucleotide sequence ID" value="NZ_JAGQDC010000035.1"/>
</dbReference>
<gene>
    <name evidence="1" type="ORF">KAJ71_22735</name>
</gene>
<proteinExistence type="predicted"/>
<sequence>KKCACCLIARQFGKAFVSIRFIQQSPDRCEYLLISDVFIDLIYNDSTLNIYIFHHFCIFYVMGGEVDLGRLLLLNPNWFIYSMASPILFKILLK</sequence>
<name>A0ABT0KIF9_9GAMM</name>
<dbReference type="EMBL" id="JAGQDC010000035">
    <property type="protein sequence ID" value="MCL1031814.1"/>
    <property type="molecule type" value="Genomic_DNA"/>
</dbReference>
<comment type="caution">
    <text evidence="1">The sequence shown here is derived from an EMBL/GenBank/DDBJ whole genome shotgun (WGS) entry which is preliminary data.</text>
</comment>
<feature type="non-terminal residue" evidence="1">
    <location>
        <position position="1"/>
    </location>
</feature>
<evidence type="ECO:0000313" key="2">
    <source>
        <dbReference type="Proteomes" id="UP001165275"/>
    </source>
</evidence>
<evidence type="ECO:0000313" key="1">
    <source>
        <dbReference type="EMBL" id="MCL1031814.1"/>
    </source>
</evidence>
<accession>A0ABT0KIF9</accession>
<keyword evidence="2" id="KW-1185">Reference proteome</keyword>
<reference evidence="1" key="1">
    <citation type="submission" date="2021-04" db="EMBL/GenBank/DDBJ databases">
        <title>Genome sequence of Serratia sp. arafor3.</title>
        <authorList>
            <person name="Besaury L."/>
        </authorList>
    </citation>
    <scope>NUCLEOTIDE SEQUENCE</scope>
    <source>
        <strain evidence="1">Arafor3</strain>
    </source>
</reference>
<dbReference type="Proteomes" id="UP001165275">
    <property type="component" value="Unassembled WGS sequence"/>
</dbReference>
<protein>
    <submittedName>
        <fullName evidence="1">Uncharacterized protein</fullName>
    </submittedName>
</protein>
<organism evidence="1 2">
    <name type="scientific">Serratia silvae</name>
    <dbReference type="NCBI Taxonomy" id="2824122"/>
    <lineage>
        <taxon>Bacteria</taxon>
        <taxon>Pseudomonadati</taxon>
        <taxon>Pseudomonadota</taxon>
        <taxon>Gammaproteobacteria</taxon>
        <taxon>Enterobacterales</taxon>
        <taxon>Yersiniaceae</taxon>
        <taxon>Serratia</taxon>
    </lineage>
</organism>